<feature type="region of interest" description="Disordered" evidence="1">
    <location>
        <begin position="1"/>
        <end position="20"/>
    </location>
</feature>
<proteinExistence type="predicted"/>
<organism evidence="2 3">
    <name type="scientific">Cylicocyclus nassatus</name>
    <name type="common">Nematode worm</name>
    <dbReference type="NCBI Taxonomy" id="53992"/>
    <lineage>
        <taxon>Eukaryota</taxon>
        <taxon>Metazoa</taxon>
        <taxon>Ecdysozoa</taxon>
        <taxon>Nematoda</taxon>
        <taxon>Chromadorea</taxon>
        <taxon>Rhabditida</taxon>
        <taxon>Rhabditina</taxon>
        <taxon>Rhabditomorpha</taxon>
        <taxon>Strongyloidea</taxon>
        <taxon>Strongylidae</taxon>
        <taxon>Cylicocyclus</taxon>
    </lineage>
</organism>
<dbReference type="AlphaFoldDB" id="A0AA36GKC5"/>
<accession>A0AA36GKC5</accession>
<feature type="region of interest" description="Disordered" evidence="1">
    <location>
        <begin position="157"/>
        <end position="232"/>
    </location>
</feature>
<name>A0AA36GKC5_CYLNA</name>
<evidence type="ECO:0000313" key="2">
    <source>
        <dbReference type="EMBL" id="CAJ0591715.1"/>
    </source>
</evidence>
<feature type="compositionally biased region" description="Basic residues" evidence="1">
    <location>
        <begin position="218"/>
        <end position="232"/>
    </location>
</feature>
<reference evidence="2" key="1">
    <citation type="submission" date="2023-07" db="EMBL/GenBank/DDBJ databases">
        <authorList>
            <consortium name="CYATHOMIX"/>
        </authorList>
    </citation>
    <scope>NUCLEOTIDE SEQUENCE</scope>
    <source>
        <strain evidence="2">N/A</strain>
    </source>
</reference>
<dbReference type="Proteomes" id="UP001176961">
    <property type="component" value="Unassembled WGS sequence"/>
</dbReference>
<gene>
    <name evidence="2" type="ORF">CYNAS_LOCUS3698</name>
</gene>
<keyword evidence="3" id="KW-1185">Reference proteome</keyword>
<dbReference type="EMBL" id="CATQJL010000001">
    <property type="protein sequence ID" value="CAJ0591715.1"/>
    <property type="molecule type" value="Genomic_DNA"/>
</dbReference>
<comment type="caution">
    <text evidence="2">The sequence shown here is derived from an EMBL/GenBank/DDBJ whole genome shotgun (WGS) entry which is preliminary data.</text>
</comment>
<sequence>MQVSVESSGMERSGTRAEASGIVKVYSKTSAYHKNAEASSLVGYTKTGAITREEEATAIAVKPPNKRGETKSSSTIYRDVMFSRRTSREYTAAPIFNLGKTGFETKRTESKSTSTLSLNDISESSSTKIRPAVSLKTTAQPANMLETSAEMSTVLATTAQRRRIGNSKRITTSHRSKSTRSIKRTKGNAKSSGQSKKRYPKAQFRDVRKTVHRGNIGKPRKSKKSKGRRRRCRSLLCLQIKHRKVPRGSKHTEQTVYSVISSSLG</sequence>
<evidence type="ECO:0000256" key="1">
    <source>
        <dbReference type="SAM" id="MobiDB-lite"/>
    </source>
</evidence>
<evidence type="ECO:0000313" key="3">
    <source>
        <dbReference type="Proteomes" id="UP001176961"/>
    </source>
</evidence>
<feature type="compositionally biased region" description="Basic residues" evidence="1">
    <location>
        <begin position="160"/>
        <end position="187"/>
    </location>
</feature>
<protein>
    <submittedName>
        <fullName evidence="2">Uncharacterized protein</fullName>
    </submittedName>
</protein>